<name>A0ABS4VG48_9ACTN</name>
<dbReference type="InterPro" id="IPR002645">
    <property type="entry name" value="STAS_dom"/>
</dbReference>
<organism evidence="4 5">
    <name type="scientific">Streptomyces clavifer</name>
    <dbReference type="NCBI Taxonomy" id="68188"/>
    <lineage>
        <taxon>Bacteria</taxon>
        <taxon>Bacillati</taxon>
        <taxon>Actinomycetota</taxon>
        <taxon>Actinomycetes</taxon>
        <taxon>Kitasatosporales</taxon>
        <taxon>Streptomycetaceae</taxon>
        <taxon>Streptomyces</taxon>
    </lineage>
</organism>
<dbReference type="Gene3D" id="3.30.750.24">
    <property type="entry name" value="STAS domain"/>
    <property type="match status" value="1"/>
</dbReference>
<dbReference type="PANTHER" id="PTHR33495:SF2">
    <property type="entry name" value="ANTI-SIGMA FACTOR ANTAGONIST TM_1081-RELATED"/>
    <property type="match status" value="1"/>
</dbReference>
<gene>
    <name evidence="4" type="ORF">JOF59_005300</name>
</gene>
<dbReference type="EMBL" id="JAGINS010000001">
    <property type="protein sequence ID" value="MBP2362900.1"/>
    <property type="molecule type" value="Genomic_DNA"/>
</dbReference>
<dbReference type="SUPFAM" id="SSF52091">
    <property type="entry name" value="SpoIIaa-like"/>
    <property type="match status" value="1"/>
</dbReference>
<protein>
    <recommendedName>
        <fullName evidence="2">Anti-sigma factor antagonist</fullName>
    </recommendedName>
</protein>
<evidence type="ECO:0000256" key="1">
    <source>
        <dbReference type="ARBA" id="ARBA00009013"/>
    </source>
</evidence>
<sequence>MTHSQTLALTVGYPARSIAVLTVVGEIDVESVPVLRTRALGLIRQGRPHLVLDMAAVEFCDSAGLNAMITILRYAKDRHGSLSLAALSPQVARLLDVTGVGDLIPVLPTTAEVLTRITTTPGDAPEEAELL</sequence>
<dbReference type="InterPro" id="IPR036513">
    <property type="entry name" value="STAS_dom_sf"/>
</dbReference>
<evidence type="ECO:0000313" key="5">
    <source>
        <dbReference type="Proteomes" id="UP001519311"/>
    </source>
</evidence>
<evidence type="ECO:0000313" key="4">
    <source>
        <dbReference type="EMBL" id="MBP2362900.1"/>
    </source>
</evidence>
<reference evidence="4 5" key="1">
    <citation type="submission" date="2021-03" db="EMBL/GenBank/DDBJ databases">
        <title>Sequencing the genomes of 1000 actinobacteria strains.</title>
        <authorList>
            <person name="Klenk H.-P."/>
        </authorList>
    </citation>
    <scope>NUCLEOTIDE SEQUENCE [LARGE SCALE GENOMIC DNA]</scope>
    <source>
        <strain evidence="4 5">DSM 40843</strain>
    </source>
</reference>
<dbReference type="PROSITE" id="PS50801">
    <property type="entry name" value="STAS"/>
    <property type="match status" value="1"/>
</dbReference>
<keyword evidence="5" id="KW-1185">Reference proteome</keyword>
<dbReference type="NCBIfam" id="TIGR00377">
    <property type="entry name" value="ant_ant_sig"/>
    <property type="match status" value="1"/>
</dbReference>
<dbReference type="GeneID" id="97340998"/>
<dbReference type="PANTHER" id="PTHR33495">
    <property type="entry name" value="ANTI-SIGMA FACTOR ANTAGONIST TM_1081-RELATED-RELATED"/>
    <property type="match status" value="1"/>
</dbReference>
<evidence type="ECO:0000259" key="3">
    <source>
        <dbReference type="PROSITE" id="PS50801"/>
    </source>
</evidence>
<comment type="similarity">
    <text evidence="1 2">Belongs to the anti-sigma-factor antagonist family.</text>
</comment>
<dbReference type="CDD" id="cd07043">
    <property type="entry name" value="STAS_anti-anti-sigma_factors"/>
    <property type="match status" value="1"/>
</dbReference>
<dbReference type="RefSeq" id="WP_056795295.1">
    <property type="nucleotide sequence ID" value="NZ_BMWJ01000005.1"/>
</dbReference>
<dbReference type="Pfam" id="PF01740">
    <property type="entry name" value="STAS"/>
    <property type="match status" value="1"/>
</dbReference>
<feature type="domain" description="STAS" evidence="3">
    <location>
        <begin position="17"/>
        <end position="117"/>
    </location>
</feature>
<comment type="caution">
    <text evidence="4">The sequence shown here is derived from an EMBL/GenBank/DDBJ whole genome shotgun (WGS) entry which is preliminary data.</text>
</comment>
<dbReference type="InterPro" id="IPR003658">
    <property type="entry name" value="Anti-sigma_ant"/>
</dbReference>
<dbReference type="Proteomes" id="UP001519311">
    <property type="component" value="Unassembled WGS sequence"/>
</dbReference>
<accession>A0ABS4VG48</accession>
<evidence type="ECO:0000256" key="2">
    <source>
        <dbReference type="RuleBase" id="RU003749"/>
    </source>
</evidence>
<proteinExistence type="inferred from homology"/>